<dbReference type="CDD" id="cd06661">
    <property type="entry name" value="GGCT_like"/>
    <property type="match status" value="1"/>
</dbReference>
<dbReference type="InterPro" id="IPR013024">
    <property type="entry name" value="GGCT-like"/>
</dbReference>
<dbReference type="Proteomes" id="UP001301769">
    <property type="component" value="Unassembled WGS sequence"/>
</dbReference>
<evidence type="ECO:0000256" key="2">
    <source>
        <dbReference type="ARBA" id="ARBA00022679"/>
    </source>
</evidence>
<evidence type="ECO:0000313" key="6">
    <source>
        <dbReference type="Proteomes" id="UP001301769"/>
    </source>
</evidence>
<evidence type="ECO:0000313" key="5">
    <source>
        <dbReference type="EMBL" id="KAK4219177.1"/>
    </source>
</evidence>
<dbReference type="Gene3D" id="3.10.490.10">
    <property type="entry name" value="Gamma-glutamyl cyclotransferase-like"/>
    <property type="match status" value="1"/>
</dbReference>
<dbReference type="InterPro" id="IPR036568">
    <property type="entry name" value="GGCT-like_sf"/>
</dbReference>
<comment type="caution">
    <text evidence="5">The sequence shown here is derived from an EMBL/GenBank/DDBJ whole genome shotgun (WGS) entry which is preliminary data.</text>
</comment>
<accession>A0AAN6YMY2</accession>
<feature type="domain" description="Gamma-glutamylcyclotransferase AIG2-like" evidence="4">
    <location>
        <begin position="15"/>
        <end position="148"/>
    </location>
</feature>
<keyword evidence="2" id="KW-0808">Transferase</keyword>
<dbReference type="PANTHER" id="PTHR31544">
    <property type="entry name" value="AIG2-LIKE PROTEIN D"/>
    <property type="match status" value="1"/>
</dbReference>
<sequence>MASSSATDGNTTSAFFYGTLMVPEVVYTVCYNVKNVPRSISKQHTFNPAILHGYSRHRVADADYPGIIADKAGENNTVFGMLVTGLTKANLKKLDYFEGDQYERREVKVKLLEKVGNAQGEGNIEGEERTAQVYIFNDENALEKREWDFEEFRRDKLHKWTRAGFVFKDCDPDHPAVVAVEKREEAEN</sequence>
<dbReference type="EMBL" id="MU858049">
    <property type="protein sequence ID" value="KAK4219177.1"/>
    <property type="molecule type" value="Genomic_DNA"/>
</dbReference>
<dbReference type="Pfam" id="PF06094">
    <property type="entry name" value="GGACT"/>
    <property type="match status" value="1"/>
</dbReference>
<dbReference type="InterPro" id="IPR045038">
    <property type="entry name" value="AIG2-like"/>
</dbReference>
<comment type="similarity">
    <text evidence="1">Belongs to the gamma-glutamylcyclotransferase family.</text>
</comment>
<dbReference type="InterPro" id="IPR009288">
    <property type="entry name" value="AIG2-like_dom"/>
</dbReference>
<protein>
    <recommendedName>
        <fullName evidence="3">Putative gamma-glutamylcyclotransferase</fullName>
    </recommendedName>
</protein>
<keyword evidence="6" id="KW-1185">Reference proteome</keyword>
<organism evidence="5 6">
    <name type="scientific">Rhypophila decipiens</name>
    <dbReference type="NCBI Taxonomy" id="261697"/>
    <lineage>
        <taxon>Eukaryota</taxon>
        <taxon>Fungi</taxon>
        <taxon>Dikarya</taxon>
        <taxon>Ascomycota</taxon>
        <taxon>Pezizomycotina</taxon>
        <taxon>Sordariomycetes</taxon>
        <taxon>Sordariomycetidae</taxon>
        <taxon>Sordariales</taxon>
        <taxon>Naviculisporaceae</taxon>
        <taxon>Rhypophila</taxon>
    </lineage>
</organism>
<reference evidence="5" key="1">
    <citation type="journal article" date="2023" name="Mol. Phylogenet. Evol.">
        <title>Genome-scale phylogeny and comparative genomics of the fungal order Sordariales.</title>
        <authorList>
            <person name="Hensen N."/>
            <person name="Bonometti L."/>
            <person name="Westerberg I."/>
            <person name="Brannstrom I.O."/>
            <person name="Guillou S."/>
            <person name="Cros-Aarteil S."/>
            <person name="Calhoun S."/>
            <person name="Haridas S."/>
            <person name="Kuo A."/>
            <person name="Mondo S."/>
            <person name="Pangilinan J."/>
            <person name="Riley R."/>
            <person name="LaButti K."/>
            <person name="Andreopoulos B."/>
            <person name="Lipzen A."/>
            <person name="Chen C."/>
            <person name="Yan M."/>
            <person name="Daum C."/>
            <person name="Ng V."/>
            <person name="Clum A."/>
            <person name="Steindorff A."/>
            <person name="Ohm R.A."/>
            <person name="Martin F."/>
            <person name="Silar P."/>
            <person name="Natvig D.O."/>
            <person name="Lalanne C."/>
            <person name="Gautier V."/>
            <person name="Ament-Velasquez S.L."/>
            <person name="Kruys A."/>
            <person name="Hutchinson M.I."/>
            <person name="Powell A.J."/>
            <person name="Barry K."/>
            <person name="Miller A.N."/>
            <person name="Grigoriev I.V."/>
            <person name="Debuchy R."/>
            <person name="Gladieux P."/>
            <person name="Hiltunen Thoren M."/>
            <person name="Johannesson H."/>
        </authorList>
    </citation>
    <scope>NUCLEOTIDE SEQUENCE</scope>
    <source>
        <strain evidence="5">PSN293</strain>
    </source>
</reference>
<dbReference type="SUPFAM" id="SSF110857">
    <property type="entry name" value="Gamma-glutamyl cyclotransferase-like"/>
    <property type="match status" value="1"/>
</dbReference>
<evidence type="ECO:0000256" key="1">
    <source>
        <dbReference type="ARBA" id="ARBA00008861"/>
    </source>
</evidence>
<dbReference type="AlphaFoldDB" id="A0AAN6YMY2"/>
<reference evidence="5" key="2">
    <citation type="submission" date="2023-05" db="EMBL/GenBank/DDBJ databases">
        <authorList>
            <consortium name="Lawrence Berkeley National Laboratory"/>
            <person name="Steindorff A."/>
            <person name="Hensen N."/>
            <person name="Bonometti L."/>
            <person name="Westerberg I."/>
            <person name="Brannstrom I.O."/>
            <person name="Guillou S."/>
            <person name="Cros-Aarteil S."/>
            <person name="Calhoun S."/>
            <person name="Haridas S."/>
            <person name="Kuo A."/>
            <person name="Mondo S."/>
            <person name="Pangilinan J."/>
            <person name="Riley R."/>
            <person name="Labutti K."/>
            <person name="Andreopoulos B."/>
            <person name="Lipzen A."/>
            <person name="Chen C."/>
            <person name="Yanf M."/>
            <person name="Daum C."/>
            <person name="Ng V."/>
            <person name="Clum A."/>
            <person name="Ohm R."/>
            <person name="Martin F."/>
            <person name="Silar P."/>
            <person name="Natvig D."/>
            <person name="Lalanne C."/>
            <person name="Gautier V."/>
            <person name="Ament-Velasquez S.L."/>
            <person name="Kruys A."/>
            <person name="Hutchinson M.I."/>
            <person name="Powell A.J."/>
            <person name="Barry K."/>
            <person name="Miller A.N."/>
            <person name="Grigoriev I.V."/>
            <person name="Debuchy R."/>
            <person name="Gladieux P."/>
            <person name="Thoren M.H."/>
            <person name="Johannesson H."/>
        </authorList>
    </citation>
    <scope>NUCLEOTIDE SEQUENCE</scope>
    <source>
        <strain evidence="5">PSN293</strain>
    </source>
</reference>
<dbReference type="GO" id="GO:0016740">
    <property type="term" value="F:transferase activity"/>
    <property type="evidence" value="ECO:0007669"/>
    <property type="project" value="UniProtKB-KW"/>
</dbReference>
<evidence type="ECO:0000256" key="3">
    <source>
        <dbReference type="ARBA" id="ARBA00030602"/>
    </source>
</evidence>
<dbReference type="PANTHER" id="PTHR31544:SF2">
    <property type="entry name" value="AIG2-LIKE PROTEIN D"/>
    <property type="match status" value="1"/>
</dbReference>
<proteinExistence type="inferred from homology"/>
<name>A0AAN6YMY2_9PEZI</name>
<gene>
    <name evidence="5" type="ORF">QBC37DRAFT_152576</name>
</gene>
<evidence type="ECO:0000259" key="4">
    <source>
        <dbReference type="Pfam" id="PF06094"/>
    </source>
</evidence>